<dbReference type="SUPFAM" id="SSF81296">
    <property type="entry name" value="E set domains"/>
    <property type="match status" value="1"/>
</dbReference>
<dbReference type="SUPFAM" id="SSF54001">
    <property type="entry name" value="Cysteine proteinases"/>
    <property type="match status" value="1"/>
</dbReference>
<dbReference type="SUPFAM" id="SSF49309">
    <property type="entry name" value="Transglutaminase, two C-terminal domains"/>
    <property type="match status" value="2"/>
</dbReference>
<dbReference type="STRING" id="48709.A0A1D2MPE9"/>
<dbReference type="GO" id="GO:0003810">
    <property type="term" value="F:protein-glutamine gamma-glutamyltransferase activity"/>
    <property type="evidence" value="ECO:0007669"/>
    <property type="project" value="InterPro"/>
</dbReference>
<evidence type="ECO:0000313" key="4">
    <source>
        <dbReference type="Proteomes" id="UP000094527"/>
    </source>
</evidence>
<reference evidence="3 4" key="1">
    <citation type="journal article" date="2016" name="Genome Biol. Evol.">
        <title>Gene Family Evolution Reflects Adaptation to Soil Environmental Stressors in the Genome of the Collembolan Orchesella cincta.</title>
        <authorList>
            <person name="Faddeeva-Vakhrusheva A."/>
            <person name="Derks M.F."/>
            <person name="Anvar S.Y."/>
            <person name="Agamennone V."/>
            <person name="Suring W."/>
            <person name="Smit S."/>
            <person name="van Straalen N.M."/>
            <person name="Roelofs D."/>
        </authorList>
    </citation>
    <scope>NUCLEOTIDE SEQUENCE [LARGE SCALE GENOMIC DNA]</scope>
    <source>
        <tissue evidence="3">Mixed pool</tissue>
    </source>
</reference>
<dbReference type="PANTHER" id="PTHR11590:SF52">
    <property type="entry name" value="HEMOCYTE PROTEIN-GLUTAMINE GAMMA-GLUTAMYLTRANSFERASE-LIKE PROTEIN"/>
    <property type="match status" value="1"/>
</dbReference>
<name>A0A1D2MPE9_ORCCI</name>
<dbReference type="InterPro" id="IPR036238">
    <property type="entry name" value="Transglutaminase_C_sf"/>
</dbReference>
<dbReference type="InterPro" id="IPR036985">
    <property type="entry name" value="Transglutaminase-like_sf"/>
</dbReference>
<dbReference type="InterPro" id="IPR008958">
    <property type="entry name" value="Transglutaminase_C"/>
</dbReference>
<comment type="caution">
    <text evidence="3">The sequence shown here is derived from an EMBL/GenBank/DDBJ whole genome shotgun (WGS) entry which is preliminary data.</text>
</comment>
<dbReference type="InterPro" id="IPR001102">
    <property type="entry name" value="Transglutaminase_N"/>
</dbReference>
<dbReference type="SMART" id="SM00460">
    <property type="entry name" value="TGc"/>
    <property type="match status" value="1"/>
</dbReference>
<dbReference type="InterPro" id="IPR050779">
    <property type="entry name" value="Transglutaminase"/>
</dbReference>
<keyword evidence="4" id="KW-1185">Reference proteome</keyword>
<proteinExistence type="inferred from homology"/>
<organism evidence="3 4">
    <name type="scientific">Orchesella cincta</name>
    <name type="common">Springtail</name>
    <name type="synonym">Podura cincta</name>
    <dbReference type="NCBI Taxonomy" id="48709"/>
    <lineage>
        <taxon>Eukaryota</taxon>
        <taxon>Metazoa</taxon>
        <taxon>Ecdysozoa</taxon>
        <taxon>Arthropoda</taxon>
        <taxon>Hexapoda</taxon>
        <taxon>Collembola</taxon>
        <taxon>Entomobryomorpha</taxon>
        <taxon>Entomobryoidea</taxon>
        <taxon>Orchesellidae</taxon>
        <taxon>Orchesellinae</taxon>
        <taxon>Orchesella</taxon>
    </lineage>
</organism>
<dbReference type="OMA" id="ETHCEMA"/>
<dbReference type="InterPro" id="IPR014756">
    <property type="entry name" value="Ig_E-set"/>
</dbReference>
<sequence length="900" mass="103863">MATPTYSGIPYPTSSTTLRRDTQMGSNRDLNIMSQRRGSIGQIGQIPVTSGYVLDSTSSVIPAPSMMPTTGQLGVVGQYATGTMSSGIRADRSAETATESLIPKRVNQMDMEFQKVKLYDSRKRPDSQNFEESNGAMFSNYLAHRLARVVEDYRRYKYEEARNMSQQFSPSFLGEQQRRASSLSLTQRAGSFTQLNQIHSSRIEETGPVEIVEWFQRDNGREHRTDRYEIIQDFRRGNPVYRRGQNFFFAMRLASGRVLDLQRTPIFVTFNFGSNPSIGKNTRVCLTVTGDREFMQRDKSDWDIRVHHQDGNTLTLQVNVSAIAPVGVWSCEIQHGNEIYQCRDDIYILFNPYCSEDPVYLDNEQARREYVHNESGKIYRGTVRNPRSQKWLYSQFNDIVLPMATLFLDRYTEGNRDVIDYTQRGSPVYVSRALASMIFSKFGVLREPENREENFSTFNFTGTHSVFEKLLEQNFRPVETDQSYIASAVYVSCCRALGLPCRSVTSYRAPQDKNSLNIDMYWSEENERESDLYQPYQCWNDVWMRREDLSTPTSHIGWQAIDPNNKGYGPAPSEAIRRGEIGLSHNIYHFYSLLNSQIRHFYNNTFPEKINIDEIGRLIITKRQDRDEDDDEYEDITHLYKKKDGVEFAGTDDERLIIMNAVRGSTPRRSSITLRSTERLNLVGLAGRKEDLLIDWSPNVTSLGQPLQVSLFMQNTSNEMRSIVVNLFARPVYQSVVGRKIRQFRRQFTLQPSQREPITLEILPQDYQDRLDEDLTVRFYASVYVKETNQFWAGDEDVTLSRPKMNVQTRTNAQVDSDFPVSFSFVNPLNMTLTDCYIFYEAPGITKPVFRRCRDMRPGEMLNISDNLVPRKGGDTKLLATFNSRQLRNIQGSRVVNVRE</sequence>
<evidence type="ECO:0000259" key="2">
    <source>
        <dbReference type="SMART" id="SM00460"/>
    </source>
</evidence>
<accession>A0A1D2MPE9</accession>
<dbReference type="OrthoDB" id="437511at2759"/>
<dbReference type="InterPro" id="IPR038765">
    <property type="entry name" value="Papain-like_cys_pep_sf"/>
</dbReference>
<evidence type="ECO:0000256" key="1">
    <source>
        <dbReference type="ARBA" id="ARBA00005968"/>
    </source>
</evidence>
<dbReference type="InterPro" id="IPR013783">
    <property type="entry name" value="Ig-like_fold"/>
</dbReference>
<comment type="similarity">
    <text evidence="1">Belongs to the transglutaminase superfamily. Transglutaminase family.</text>
</comment>
<dbReference type="AlphaFoldDB" id="A0A1D2MPE9"/>
<dbReference type="InterPro" id="IPR002931">
    <property type="entry name" value="Transglutaminase-like"/>
</dbReference>
<dbReference type="FunFam" id="2.60.40.10:FF:000090">
    <property type="entry name" value="Protein-glutamine gamma-glutamyltransferase 2"/>
    <property type="match status" value="1"/>
</dbReference>
<dbReference type="EMBL" id="LJIJ01000727">
    <property type="protein sequence ID" value="ODM94970.1"/>
    <property type="molecule type" value="Genomic_DNA"/>
</dbReference>
<feature type="domain" description="Transglutaminase-like" evidence="2">
    <location>
        <begin position="475"/>
        <end position="565"/>
    </location>
</feature>
<dbReference type="Proteomes" id="UP000094527">
    <property type="component" value="Unassembled WGS sequence"/>
</dbReference>
<protein>
    <submittedName>
        <fullName evidence="3">Hemocyte protein-glutamine gamma-glutamyltransferase</fullName>
    </submittedName>
</protein>
<dbReference type="Gene3D" id="2.60.40.10">
    <property type="entry name" value="Immunoglobulins"/>
    <property type="match status" value="3"/>
</dbReference>
<evidence type="ECO:0000313" key="3">
    <source>
        <dbReference type="EMBL" id="ODM94970.1"/>
    </source>
</evidence>
<dbReference type="Pfam" id="PF01841">
    <property type="entry name" value="Transglut_core"/>
    <property type="match status" value="1"/>
</dbReference>
<dbReference type="Pfam" id="PF00868">
    <property type="entry name" value="Transglut_N"/>
    <property type="match status" value="1"/>
</dbReference>
<dbReference type="Pfam" id="PF00927">
    <property type="entry name" value="Transglut_C"/>
    <property type="match status" value="2"/>
</dbReference>
<dbReference type="PANTHER" id="PTHR11590">
    <property type="entry name" value="PROTEIN-GLUTAMINE GAMMA-GLUTAMYLTRANSFERASE"/>
    <property type="match status" value="1"/>
</dbReference>
<gene>
    <name evidence="3" type="ORF">Ocin01_11713</name>
</gene>
<keyword evidence="3" id="KW-0808">Transferase</keyword>
<dbReference type="Gene3D" id="3.90.260.10">
    <property type="entry name" value="Transglutaminase-like"/>
    <property type="match status" value="1"/>
</dbReference>